<dbReference type="AlphaFoldDB" id="A0A4P6P501"/>
<evidence type="ECO:0000313" key="3">
    <source>
        <dbReference type="EMBL" id="QBG34497.1"/>
    </source>
</evidence>
<protein>
    <recommendedName>
        <fullName evidence="5">GlyGly-CTERM sorting domain-containing protein</fullName>
    </recommendedName>
</protein>
<keyword evidence="1" id="KW-0812">Transmembrane</keyword>
<dbReference type="OrthoDB" id="6322244at2"/>
<evidence type="ECO:0008006" key="5">
    <source>
        <dbReference type="Google" id="ProtNLM"/>
    </source>
</evidence>
<dbReference type="RefSeq" id="WP_130598761.1">
    <property type="nucleotide sequence ID" value="NZ_CP034759.1"/>
</dbReference>
<dbReference type="Proteomes" id="UP000290244">
    <property type="component" value="Chromosome"/>
</dbReference>
<reference evidence="3 4" key="1">
    <citation type="submission" date="2018-12" db="EMBL/GenBank/DDBJ databases">
        <title>Complete genome of Litorilituus sediminis.</title>
        <authorList>
            <person name="Liu A."/>
            <person name="Rong J."/>
        </authorList>
    </citation>
    <scope>NUCLEOTIDE SEQUENCE [LARGE SCALE GENOMIC DNA]</scope>
    <source>
        <strain evidence="3 4">JCM 17549</strain>
    </source>
</reference>
<feature type="signal peptide" evidence="2">
    <location>
        <begin position="1"/>
        <end position="32"/>
    </location>
</feature>
<dbReference type="KEGG" id="lsd:EMK97_01460"/>
<evidence type="ECO:0000256" key="2">
    <source>
        <dbReference type="SAM" id="SignalP"/>
    </source>
</evidence>
<keyword evidence="2" id="KW-0732">Signal</keyword>
<keyword evidence="1" id="KW-0472">Membrane</keyword>
<dbReference type="EMBL" id="CP034759">
    <property type="protein sequence ID" value="QBG34497.1"/>
    <property type="molecule type" value="Genomic_DNA"/>
</dbReference>
<keyword evidence="1" id="KW-1133">Transmembrane helix</keyword>
<organism evidence="3 4">
    <name type="scientific">Litorilituus sediminis</name>
    <dbReference type="NCBI Taxonomy" id="718192"/>
    <lineage>
        <taxon>Bacteria</taxon>
        <taxon>Pseudomonadati</taxon>
        <taxon>Pseudomonadota</taxon>
        <taxon>Gammaproteobacteria</taxon>
        <taxon>Alteromonadales</taxon>
        <taxon>Colwelliaceae</taxon>
        <taxon>Litorilituus</taxon>
    </lineage>
</organism>
<name>A0A4P6P501_9GAMM</name>
<gene>
    <name evidence="3" type="ORF">EMK97_01460</name>
</gene>
<evidence type="ECO:0000313" key="4">
    <source>
        <dbReference type="Proteomes" id="UP000290244"/>
    </source>
</evidence>
<keyword evidence="4" id="KW-1185">Reference proteome</keyword>
<proteinExistence type="predicted"/>
<accession>A0A4P6P501</accession>
<sequence>MLNHLMLAPSLKRAISAYLTAMLSLTSLFAHSATEQNNQPPEAVGTKQVSNLGRVTALSQKPSTDKQSKVTYSPIPRKQHLQNLNQQSLSLQTAAKQLEVKQSQSAQLHQGEFIIYDAFSYLEADIDGDGYHQSFSIVFDADYFPYGYSDYADVYASLYLSRNGGPWEHYYSSEIFTLYLDSDQDEYEVSTTLEQGYIADHYDILIDLYRADNNQLVASYSSDDNNALYALPLESSENDMLYVNDVVVTHGGSFYILWILCLGAFLIRSLNLRD</sequence>
<feature type="chain" id="PRO_5020429649" description="GlyGly-CTERM sorting domain-containing protein" evidence="2">
    <location>
        <begin position="33"/>
        <end position="274"/>
    </location>
</feature>
<feature type="transmembrane region" description="Helical" evidence="1">
    <location>
        <begin position="247"/>
        <end position="267"/>
    </location>
</feature>
<evidence type="ECO:0000256" key="1">
    <source>
        <dbReference type="SAM" id="Phobius"/>
    </source>
</evidence>
<dbReference type="NCBIfam" id="NF038116">
    <property type="entry name" value="Sden1266_dom"/>
    <property type="match status" value="1"/>
</dbReference>